<gene>
    <name evidence="1" type="ORF">GYA37_00270</name>
</gene>
<sequence length="102" mass="11761">MANQTFEWKKANVTVAKIEISHLKFEMILNVRNEVADKVRAKMAELNDCGTYPNEETTKAGGLASQFIISSPYNWNCRWRDFLTIINRLLDITAVELTEPQR</sequence>
<evidence type="ECO:0000313" key="1">
    <source>
        <dbReference type="EMBL" id="NMB91268.1"/>
    </source>
</evidence>
<accession>A0A7X9HTC8</accession>
<evidence type="ECO:0000313" key="2">
    <source>
        <dbReference type="Proteomes" id="UP000590542"/>
    </source>
</evidence>
<protein>
    <submittedName>
        <fullName evidence="1">Uncharacterized protein</fullName>
    </submittedName>
</protein>
<name>A0A7X9HTC8_UNCKA</name>
<reference evidence="1 2" key="1">
    <citation type="journal article" date="2020" name="Biotechnol. Biofuels">
        <title>New insights from the biogas microbiome by comprehensive genome-resolved metagenomics of nearly 1600 species originating from multiple anaerobic digesters.</title>
        <authorList>
            <person name="Campanaro S."/>
            <person name="Treu L."/>
            <person name="Rodriguez-R L.M."/>
            <person name="Kovalovszki A."/>
            <person name="Ziels R.M."/>
            <person name="Maus I."/>
            <person name="Zhu X."/>
            <person name="Kougias P.G."/>
            <person name="Basile A."/>
            <person name="Luo G."/>
            <person name="Schluter A."/>
            <person name="Konstantinidis K.T."/>
            <person name="Angelidaki I."/>
        </authorList>
    </citation>
    <scope>NUCLEOTIDE SEQUENCE [LARGE SCALE GENOMIC DNA]</scope>
    <source>
        <strain evidence="1">AS27yjCOA_202</strain>
    </source>
</reference>
<dbReference type="EMBL" id="JAAZNV010000005">
    <property type="protein sequence ID" value="NMB91268.1"/>
    <property type="molecule type" value="Genomic_DNA"/>
</dbReference>
<organism evidence="1 2">
    <name type="scientific">candidate division WWE3 bacterium</name>
    <dbReference type="NCBI Taxonomy" id="2053526"/>
    <lineage>
        <taxon>Bacteria</taxon>
        <taxon>Katanobacteria</taxon>
    </lineage>
</organism>
<comment type="caution">
    <text evidence="1">The sequence shown here is derived from an EMBL/GenBank/DDBJ whole genome shotgun (WGS) entry which is preliminary data.</text>
</comment>
<dbReference type="AlphaFoldDB" id="A0A7X9HTC8"/>
<proteinExistence type="predicted"/>
<dbReference type="Proteomes" id="UP000590542">
    <property type="component" value="Unassembled WGS sequence"/>
</dbReference>